<dbReference type="PANTHER" id="PTHR40072">
    <property type="entry name" value="MOLYBDOPTERIN-GUANINE DINUCLEOTIDE BIOSYNTHESIS ADAPTER PROTEIN-RELATED"/>
    <property type="match status" value="1"/>
</dbReference>
<dbReference type="PANTHER" id="PTHR40072:SF1">
    <property type="entry name" value="MOLYBDOPTERIN-GUANINE DINUCLEOTIDE BIOSYNTHESIS ADAPTER PROTEIN"/>
    <property type="match status" value="1"/>
</dbReference>
<evidence type="ECO:0000313" key="3">
    <source>
        <dbReference type="Proteomes" id="UP000018895"/>
    </source>
</evidence>
<dbReference type="Proteomes" id="UP000018895">
    <property type="component" value="Unassembled WGS sequence"/>
</dbReference>
<dbReference type="InterPro" id="IPR004435">
    <property type="entry name" value="MobB_dom"/>
</dbReference>
<dbReference type="Pfam" id="PF03205">
    <property type="entry name" value="MobB"/>
    <property type="match status" value="1"/>
</dbReference>
<comment type="caution">
    <text evidence="2">The sequence shown here is derived from an EMBL/GenBank/DDBJ whole genome shotgun (WGS) entry which is preliminary data.</text>
</comment>
<keyword evidence="3" id="KW-1185">Reference proteome</keyword>
<proteinExistence type="predicted"/>
<evidence type="ECO:0000259" key="1">
    <source>
        <dbReference type="Pfam" id="PF03205"/>
    </source>
</evidence>
<sequence length="171" mass="19629">MGPDCRVLQIVGFSNSGKTTLMEKILERCKEELAWNVVTIKHHGHRGERLYDSREVKDSDRHLKAGAMMTVVEGGGDFILHKQNHVESLAQTIKLLRYLEADFILVEGYKSECYPKVVILKGHGDQRLLDGMENVQVIITWGRPFEADVPVFSIYEEEKYVPFIVKRIRSL</sequence>
<dbReference type="SUPFAM" id="SSF52540">
    <property type="entry name" value="P-loop containing nucleoside triphosphate hydrolases"/>
    <property type="match status" value="1"/>
</dbReference>
<dbReference type="OrthoDB" id="9786803at2"/>
<dbReference type="NCBIfam" id="TIGR00176">
    <property type="entry name" value="mobB"/>
    <property type="match status" value="1"/>
</dbReference>
<dbReference type="InterPro" id="IPR027417">
    <property type="entry name" value="P-loop_NTPase"/>
</dbReference>
<dbReference type="GO" id="GO:0005525">
    <property type="term" value="F:GTP binding"/>
    <property type="evidence" value="ECO:0007669"/>
    <property type="project" value="InterPro"/>
</dbReference>
<protein>
    <submittedName>
        <fullName evidence="2">Molybdopterin-guanine dinucleotide biosynthesis protein MobB</fullName>
    </submittedName>
</protein>
<organism evidence="2 3">
    <name type="scientific">Halalkalibacter hemicellulosilyticusJCM 9152</name>
    <dbReference type="NCBI Taxonomy" id="1236971"/>
    <lineage>
        <taxon>Bacteria</taxon>
        <taxon>Bacillati</taxon>
        <taxon>Bacillota</taxon>
        <taxon>Bacilli</taxon>
        <taxon>Bacillales</taxon>
        <taxon>Bacillaceae</taxon>
        <taxon>Halalkalibacter</taxon>
    </lineage>
</organism>
<reference evidence="2" key="1">
    <citation type="journal article" date="2014" name="Genome Announc.">
        <title>Draft Genome Sequences of Three Alkaliphilic Bacillus Strains, Bacillus wakoensis JCM 9140T, Bacillus akibai JCM 9157T, and Bacillus hemicellulosilyticus JCM 9152T.</title>
        <authorList>
            <person name="Yuki M."/>
            <person name="Oshima K."/>
            <person name="Suda W."/>
            <person name="Oshida Y."/>
            <person name="Kitamura K."/>
            <person name="Iida T."/>
            <person name="Hattori M."/>
            <person name="Ohkuma M."/>
        </authorList>
    </citation>
    <scope>NUCLEOTIDE SEQUENCE [LARGE SCALE GENOMIC DNA]</scope>
    <source>
        <strain evidence="2">JCM 9152</strain>
    </source>
</reference>
<gene>
    <name evidence="2" type="ORF">JCM9152_4003</name>
</gene>
<dbReference type="InterPro" id="IPR052539">
    <property type="entry name" value="MGD_biosynthesis_adapter"/>
</dbReference>
<dbReference type="Gene3D" id="3.40.50.300">
    <property type="entry name" value="P-loop containing nucleotide triphosphate hydrolases"/>
    <property type="match status" value="1"/>
</dbReference>
<accession>W4QLF9</accession>
<dbReference type="RefSeq" id="WP_052016130.1">
    <property type="nucleotide sequence ID" value="NZ_BAUU01000037.1"/>
</dbReference>
<name>W4QLF9_9BACI</name>
<dbReference type="AlphaFoldDB" id="W4QLF9"/>
<feature type="domain" description="Molybdopterin-guanine dinucleotide biosynthesis protein B (MobB)" evidence="1">
    <location>
        <begin position="7"/>
        <end position="140"/>
    </location>
</feature>
<dbReference type="EMBL" id="BAUU01000037">
    <property type="protein sequence ID" value="GAE32468.1"/>
    <property type="molecule type" value="Genomic_DNA"/>
</dbReference>
<evidence type="ECO:0000313" key="2">
    <source>
        <dbReference type="EMBL" id="GAE32468.1"/>
    </source>
</evidence>
<dbReference type="GO" id="GO:0006777">
    <property type="term" value="P:Mo-molybdopterin cofactor biosynthetic process"/>
    <property type="evidence" value="ECO:0007669"/>
    <property type="project" value="InterPro"/>
</dbReference>
<dbReference type="STRING" id="1236971.JCM9152_4003"/>